<dbReference type="GO" id="GO:0007165">
    <property type="term" value="P:signal transduction"/>
    <property type="evidence" value="ECO:0007669"/>
    <property type="project" value="TreeGrafter"/>
</dbReference>
<dbReference type="InterPro" id="IPR000760">
    <property type="entry name" value="Inositol_monophosphatase-like"/>
</dbReference>
<protein>
    <submittedName>
        <fullName evidence="6">Fructose-1,6-bisphosphatase/inositol monophosphatase family enzyme</fullName>
    </submittedName>
</protein>
<sequence>MKTVSDELLDELVDYMREAAEGEILPRFRSVTSDSIRAKTMADDIVTDADIASERVISERLKARLPDITIIGEEAVSEDGSILAKLADADLAAVIDPVDGTWHFAHGTPMFGSILAIVSGGQTIAGIIHYPVLGDFLVARPGQGAWHVAADGSQTRLSVAAPSPINEMHGFIPLHMFEPGMRSELASRVLQFLRITTWRCSAWEYRMLATGAMSFCLNESLKPWDHAAGVLIHAEAGGYAATLAGEAYRPTMTEGYLLTAPSEKSWNLVCDALTSSL</sequence>
<comment type="cofactor">
    <cofactor evidence="5">
        <name>Mg(2+)</name>
        <dbReference type="ChEBI" id="CHEBI:18420"/>
    </cofactor>
</comment>
<dbReference type="Gene3D" id="3.30.540.10">
    <property type="entry name" value="Fructose-1,6-Bisphosphatase, subunit A, domain 1"/>
    <property type="match status" value="1"/>
</dbReference>
<keyword evidence="7" id="KW-1185">Reference proteome</keyword>
<name>A0A7W9YCC1_9HYPH</name>
<dbReference type="GO" id="GO:0046872">
    <property type="term" value="F:metal ion binding"/>
    <property type="evidence" value="ECO:0007669"/>
    <property type="project" value="UniProtKB-KW"/>
</dbReference>
<feature type="binding site" evidence="5">
    <location>
        <position position="73"/>
    </location>
    <ligand>
        <name>Mg(2+)</name>
        <dbReference type="ChEBI" id="CHEBI:18420"/>
        <label>1</label>
        <note>catalytic</note>
    </ligand>
</feature>
<dbReference type="RefSeq" id="WP_183997374.1">
    <property type="nucleotide sequence ID" value="NZ_BMHW01000013.1"/>
</dbReference>
<comment type="similarity">
    <text evidence="1">Belongs to the inositol monophosphatase superfamily.</text>
</comment>
<evidence type="ECO:0000313" key="6">
    <source>
        <dbReference type="EMBL" id="MBB6165802.1"/>
    </source>
</evidence>
<evidence type="ECO:0000256" key="5">
    <source>
        <dbReference type="PIRSR" id="PIRSR600760-2"/>
    </source>
</evidence>
<dbReference type="GO" id="GO:0008934">
    <property type="term" value="F:inositol monophosphate 1-phosphatase activity"/>
    <property type="evidence" value="ECO:0007669"/>
    <property type="project" value="TreeGrafter"/>
</dbReference>
<dbReference type="PRINTS" id="PR00377">
    <property type="entry name" value="IMPHPHTASES"/>
</dbReference>
<evidence type="ECO:0000256" key="3">
    <source>
        <dbReference type="ARBA" id="ARBA00022801"/>
    </source>
</evidence>
<dbReference type="SUPFAM" id="SSF56655">
    <property type="entry name" value="Carbohydrate phosphatase"/>
    <property type="match status" value="1"/>
</dbReference>
<keyword evidence="3" id="KW-0378">Hydrolase</keyword>
<dbReference type="PANTHER" id="PTHR20854">
    <property type="entry name" value="INOSITOL MONOPHOSPHATASE"/>
    <property type="match status" value="1"/>
</dbReference>
<keyword evidence="2 5" id="KW-0479">Metal-binding</keyword>
<evidence type="ECO:0000256" key="4">
    <source>
        <dbReference type="ARBA" id="ARBA00022842"/>
    </source>
</evidence>
<dbReference type="EMBL" id="JACHEG010000011">
    <property type="protein sequence ID" value="MBB6165802.1"/>
    <property type="molecule type" value="Genomic_DNA"/>
</dbReference>
<dbReference type="GO" id="GO:0006020">
    <property type="term" value="P:inositol metabolic process"/>
    <property type="evidence" value="ECO:0007669"/>
    <property type="project" value="TreeGrafter"/>
</dbReference>
<accession>A0A7W9YCC1</accession>
<dbReference type="PROSITE" id="PS00629">
    <property type="entry name" value="IMP_1"/>
    <property type="match status" value="1"/>
</dbReference>
<evidence type="ECO:0000256" key="2">
    <source>
        <dbReference type="ARBA" id="ARBA00022723"/>
    </source>
</evidence>
<reference evidence="6 7" key="1">
    <citation type="submission" date="2020-08" db="EMBL/GenBank/DDBJ databases">
        <title>Genomic Encyclopedia of Type Strains, Phase IV (KMG-IV): sequencing the most valuable type-strain genomes for metagenomic binning, comparative biology and taxonomic classification.</title>
        <authorList>
            <person name="Goeker M."/>
        </authorList>
    </citation>
    <scope>NUCLEOTIDE SEQUENCE [LARGE SCALE GENOMIC DNA]</scope>
    <source>
        <strain evidence="6 7">DSM 100734</strain>
    </source>
</reference>
<dbReference type="Pfam" id="PF00459">
    <property type="entry name" value="Inositol_P"/>
    <property type="match status" value="1"/>
</dbReference>
<dbReference type="PANTHER" id="PTHR20854:SF4">
    <property type="entry name" value="INOSITOL-1-MONOPHOSPHATASE-RELATED"/>
    <property type="match status" value="1"/>
</dbReference>
<dbReference type="Proteomes" id="UP000547879">
    <property type="component" value="Unassembled WGS sequence"/>
</dbReference>
<comment type="caution">
    <text evidence="6">The sequence shown here is derived from an EMBL/GenBank/DDBJ whole genome shotgun (WGS) entry which is preliminary data.</text>
</comment>
<dbReference type="InterPro" id="IPR020583">
    <property type="entry name" value="Inositol_monoP_metal-BS"/>
</dbReference>
<organism evidence="6 7">
    <name type="scientific">Rhizobium wenxiniae</name>
    <dbReference type="NCBI Taxonomy" id="1737357"/>
    <lineage>
        <taxon>Bacteria</taxon>
        <taxon>Pseudomonadati</taxon>
        <taxon>Pseudomonadota</taxon>
        <taxon>Alphaproteobacteria</taxon>
        <taxon>Hyphomicrobiales</taxon>
        <taxon>Rhizobiaceae</taxon>
        <taxon>Rhizobium/Agrobacterium group</taxon>
        <taxon>Rhizobium</taxon>
    </lineage>
</organism>
<evidence type="ECO:0000313" key="7">
    <source>
        <dbReference type="Proteomes" id="UP000547879"/>
    </source>
</evidence>
<keyword evidence="4 5" id="KW-0460">Magnesium</keyword>
<dbReference type="Gene3D" id="3.40.190.80">
    <property type="match status" value="1"/>
</dbReference>
<gene>
    <name evidence="6" type="ORF">HNQ72_005650</name>
</gene>
<feature type="binding site" evidence="5">
    <location>
        <position position="99"/>
    </location>
    <ligand>
        <name>Mg(2+)</name>
        <dbReference type="ChEBI" id="CHEBI:18420"/>
        <label>1</label>
        <note>catalytic</note>
    </ligand>
</feature>
<feature type="binding site" evidence="5">
    <location>
        <position position="96"/>
    </location>
    <ligand>
        <name>Mg(2+)</name>
        <dbReference type="ChEBI" id="CHEBI:18420"/>
        <label>1</label>
        <note>catalytic</note>
    </ligand>
</feature>
<evidence type="ECO:0000256" key="1">
    <source>
        <dbReference type="ARBA" id="ARBA00009759"/>
    </source>
</evidence>
<proteinExistence type="inferred from homology"/>
<dbReference type="AlphaFoldDB" id="A0A7W9YCC1"/>
<feature type="binding site" evidence="5">
    <location>
        <position position="225"/>
    </location>
    <ligand>
        <name>Mg(2+)</name>
        <dbReference type="ChEBI" id="CHEBI:18420"/>
        <label>1</label>
        <note>catalytic</note>
    </ligand>
</feature>